<evidence type="ECO:0000256" key="9">
    <source>
        <dbReference type="ARBA" id="ARBA00023136"/>
    </source>
</evidence>
<keyword evidence="9 11" id="KW-0472">Membrane</keyword>
<keyword evidence="3" id="KW-0813">Transport</keyword>
<feature type="transmembrane region" description="Helical" evidence="11">
    <location>
        <begin position="138"/>
        <end position="155"/>
    </location>
</feature>
<evidence type="ECO:0000313" key="12">
    <source>
        <dbReference type="EMBL" id="KAE8057310.1"/>
    </source>
</evidence>
<sequence length="280" mass="31421">MSEKKVESAAVESGQKIWPMHLVVTMTVFFLGGLGIMRSLNILHPIGMSFTGDGIHLVGALILCGSSLTQKDACAGLSLMSLHLTALHLVVKVSYGGLVESELRPFDPYSFLGTLVAIYMVGFKYKSSHADKQHNFKMLYLLIPCALLSLVVHPTAPKNSWSGITVAFYSYLNSVSMLPQMQVIRKRVIVDRVTAQYLFWLGWARLVYVENWIIEILLTRGQSVTFLGYGFVDYDNIWWAVMGVLSEIVNGFVLADFCYYYMTLHFDVDREDMHLPSGVV</sequence>
<dbReference type="EMBL" id="CM017325">
    <property type="protein sequence ID" value="KAE8057310.1"/>
    <property type="molecule type" value="Genomic_DNA"/>
</dbReference>
<dbReference type="GO" id="GO:0006621">
    <property type="term" value="P:protein retention in ER lumen"/>
    <property type="evidence" value="ECO:0007669"/>
    <property type="project" value="InterPro"/>
</dbReference>
<dbReference type="GO" id="GO:0046923">
    <property type="term" value="F:ER retention sequence binding"/>
    <property type="evidence" value="ECO:0007669"/>
    <property type="project" value="InterPro"/>
</dbReference>
<feature type="transmembrane region" description="Helical" evidence="11">
    <location>
        <begin position="198"/>
        <end position="217"/>
    </location>
</feature>
<feature type="transmembrane region" description="Helical" evidence="11">
    <location>
        <begin position="46"/>
        <end position="65"/>
    </location>
</feature>
<proteinExistence type="inferred from homology"/>
<feature type="transmembrane region" description="Helical" evidence="11">
    <location>
        <begin position="109"/>
        <end position="126"/>
    </location>
</feature>
<keyword evidence="5" id="KW-0256">Endoplasmic reticulum</keyword>
<dbReference type="Proteomes" id="UP000327013">
    <property type="component" value="Chromosome 5"/>
</dbReference>
<evidence type="ECO:0000256" key="8">
    <source>
        <dbReference type="ARBA" id="ARBA00022989"/>
    </source>
</evidence>
<dbReference type="GO" id="GO:0005789">
    <property type="term" value="C:endoplasmic reticulum membrane"/>
    <property type="evidence" value="ECO:0007669"/>
    <property type="project" value="UniProtKB-SubCell"/>
</dbReference>
<keyword evidence="7" id="KW-0653">Protein transport</keyword>
<dbReference type="InterPro" id="IPR000133">
    <property type="entry name" value="ER_ret_rcpt"/>
</dbReference>
<evidence type="ECO:0000256" key="7">
    <source>
        <dbReference type="ARBA" id="ARBA00022927"/>
    </source>
</evidence>
<keyword evidence="10" id="KW-0675">Receptor</keyword>
<keyword evidence="4 11" id="KW-0812">Transmembrane</keyword>
<comment type="similarity">
    <text evidence="2">Belongs to the ERD2 family.</text>
</comment>
<dbReference type="AlphaFoldDB" id="A0A5N6R8N5"/>
<dbReference type="Pfam" id="PF00810">
    <property type="entry name" value="ER_lumen_recept"/>
    <property type="match status" value="1"/>
</dbReference>
<feature type="transmembrane region" description="Helical" evidence="11">
    <location>
        <begin position="161"/>
        <end position="178"/>
    </location>
</feature>
<protein>
    <recommendedName>
        <fullName evidence="14">ER lumen protein-retaining receptor</fullName>
    </recommendedName>
</protein>
<evidence type="ECO:0000256" key="5">
    <source>
        <dbReference type="ARBA" id="ARBA00022824"/>
    </source>
</evidence>
<keyword evidence="6" id="KW-0931">ER-Golgi transport</keyword>
<feature type="transmembrane region" description="Helical" evidence="11">
    <location>
        <begin position="237"/>
        <end position="261"/>
    </location>
</feature>
<comment type="subcellular location">
    <subcellularLocation>
        <location evidence="1">Endoplasmic reticulum membrane</location>
        <topology evidence="1">Multi-pass membrane protein</topology>
    </subcellularLocation>
</comment>
<accession>A0A5N6R8N5</accession>
<evidence type="ECO:0000256" key="10">
    <source>
        <dbReference type="ARBA" id="ARBA00023170"/>
    </source>
</evidence>
<reference evidence="12 13" key="1">
    <citation type="submission" date="2019-06" db="EMBL/GenBank/DDBJ databases">
        <title>A chromosomal-level reference genome of Carpinus fangiana (Coryloideae, Betulaceae).</title>
        <authorList>
            <person name="Yang X."/>
            <person name="Wang Z."/>
            <person name="Zhang L."/>
            <person name="Hao G."/>
            <person name="Liu J."/>
            <person name="Yang Y."/>
        </authorList>
    </citation>
    <scope>NUCLEOTIDE SEQUENCE [LARGE SCALE GENOMIC DNA]</scope>
    <source>
        <strain evidence="12">Cfa_2016G</strain>
        <tissue evidence="12">Leaf</tissue>
    </source>
</reference>
<keyword evidence="13" id="KW-1185">Reference proteome</keyword>
<evidence type="ECO:0000256" key="1">
    <source>
        <dbReference type="ARBA" id="ARBA00004477"/>
    </source>
</evidence>
<keyword evidence="8 11" id="KW-1133">Transmembrane helix</keyword>
<dbReference type="GO" id="GO:0016192">
    <property type="term" value="P:vesicle-mediated transport"/>
    <property type="evidence" value="ECO:0007669"/>
    <property type="project" value="UniProtKB-KW"/>
</dbReference>
<evidence type="ECO:0000256" key="3">
    <source>
        <dbReference type="ARBA" id="ARBA00022448"/>
    </source>
</evidence>
<dbReference type="GO" id="GO:0015031">
    <property type="term" value="P:protein transport"/>
    <property type="evidence" value="ECO:0007669"/>
    <property type="project" value="UniProtKB-KW"/>
</dbReference>
<gene>
    <name evidence="12" type="ORF">FH972_014011</name>
</gene>
<name>A0A5N6R8N5_9ROSI</name>
<evidence type="ECO:0008006" key="14">
    <source>
        <dbReference type="Google" id="ProtNLM"/>
    </source>
</evidence>
<feature type="transmembrane region" description="Helical" evidence="11">
    <location>
        <begin position="77"/>
        <end position="97"/>
    </location>
</feature>
<organism evidence="12 13">
    <name type="scientific">Carpinus fangiana</name>
    <dbReference type="NCBI Taxonomy" id="176857"/>
    <lineage>
        <taxon>Eukaryota</taxon>
        <taxon>Viridiplantae</taxon>
        <taxon>Streptophyta</taxon>
        <taxon>Embryophyta</taxon>
        <taxon>Tracheophyta</taxon>
        <taxon>Spermatophyta</taxon>
        <taxon>Magnoliopsida</taxon>
        <taxon>eudicotyledons</taxon>
        <taxon>Gunneridae</taxon>
        <taxon>Pentapetalae</taxon>
        <taxon>rosids</taxon>
        <taxon>fabids</taxon>
        <taxon>Fagales</taxon>
        <taxon>Betulaceae</taxon>
        <taxon>Carpinus</taxon>
    </lineage>
</organism>
<evidence type="ECO:0000256" key="6">
    <source>
        <dbReference type="ARBA" id="ARBA00022892"/>
    </source>
</evidence>
<dbReference type="OrthoDB" id="7694678at2759"/>
<dbReference type="PRINTS" id="PR00660">
    <property type="entry name" value="ERLUMENR"/>
</dbReference>
<dbReference type="PANTHER" id="PTHR10585">
    <property type="entry name" value="ER LUMEN PROTEIN RETAINING RECEPTOR"/>
    <property type="match status" value="1"/>
</dbReference>
<evidence type="ECO:0000256" key="11">
    <source>
        <dbReference type="SAM" id="Phobius"/>
    </source>
</evidence>
<evidence type="ECO:0000313" key="13">
    <source>
        <dbReference type="Proteomes" id="UP000327013"/>
    </source>
</evidence>
<feature type="transmembrane region" description="Helical" evidence="11">
    <location>
        <begin position="21"/>
        <end position="40"/>
    </location>
</feature>
<evidence type="ECO:0000256" key="2">
    <source>
        <dbReference type="ARBA" id="ARBA00010120"/>
    </source>
</evidence>
<evidence type="ECO:0000256" key="4">
    <source>
        <dbReference type="ARBA" id="ARBA00022692"/>
    </source>
</evidence>